<keyword evidence="17 20" id="KW-0472">Membrane</keyword>
<dbReference type="AlphaFoldDB" id="A0A6H5IDW0"/>
<keyword evidence="12" id="KW-0703">Sarcoplasmic reticulum</keyword>
<dbReference type="SFLD" id="SFLDS00003">
    <property type="entry name" value="Haloacid_Dehalogenase"/>
    <property type="match status" value="1"/>
</dbReference>
<organism evidence="22 23">
    <name type="scientific">Trichogramma brassicae</name>
    <dbReference type="NCBI Taxonomy" id="86971"/>
    <lineage>
        <taxon>Eukaryota</taxon>
        <taxon>Metazoa</taxon>
        <taxon>Ecdysozoa</taxon>
        <taxon>Arthropoda</taxon>
        <taxon>Hexapoda</taxon>
        <taxon>Insecta</taxon>
        <taxon>Pterygota</taxon>
        <taxon>Neoptera</taxon>
        <taxon>Endopterygota</taxon>
        <taxon>Hymenoptera</taxon>
        <taxon>Apocrita</taxon>
        <taxon>Proctotrupomorpha</taxon>
        <taxon>Chalcidoidea</taxon>
        <taxon>Trichogrammatidae</taxon>
        <taxon>Trichogramma</taxon>
    </lineage>
</organism>
<keyword evidence="13" id="KW-1278">Translocase</keyword>
<dbReference type="NCBIfam" id="TIGR01494">
    <property type="entry name" value="ATPase_P-type"/>
    <property type="match status" value="2"/>
</dbReference>
<dbReference type="NCBIfam" id="TIGR01522">
    <property type="entry name" value="ATPase-IIA2_Ca"/>
    <property type="match status" value="1"/>
</dbReference>
<evidence type="ECO:0000256" key="18">
    <source>
        <dbReference type="ARBA" id="ARBA00047282"/>
    </source>
</evidence>
<evidence type="ECO:0000256" key="9">
    <source>
        <dbReference type="ARBA" id="ARBA00022837"/>
    </source>
</evidence>
<keyword evidence="5 20" id="KW-0109">Calcium transport</keyword>
<dbReference type="FunFam" id="2.70.150.10:FF:000008">
    <property type="entry name" value="Calcium-transporting ATPase"/>
    <property type="match status" value="1"/>
</dbReference>
<dbReference type="GO" id="GO:0005794">
    <property type="term" value="C:Golgi apparatus"/>
    <property type="evidence" value="ECO:0007669"/>
    <property type="project" value="UniProtKB-SubCell"/>
</dbReference>
<dbReference type="PANTHER" id="PTHR42861">
    <property type="entry name" value="CALCIUM-TRANSPORTING ATPASE"/>
    <property type="match status" value="1"/>
</dbReference>
<dbReference type="Proteomes" id="UP000479190">
    <property type="component" value="Unassembled WGS sequence"/>
</dbReference>
<dbReference type="FunFam" id="3.40.50.1000:FF:000001">
    <property type="entry name" value="Phospholipid-transporting ATPase IC"/>
    <property type="match status" value="1"/>
</dbReference>
<dbReference type="Pfam" id="PF00122">
    <property type="entry name" value="E1-E2_ATPase"/>
    <property type="match status" value="1"/>
</dbReference>
<dbReference type="OrthoDB" id="3352408at2759"/>
<keyword evidence="8 20" id="KW-0547">Nucleotide-binding</keyword>
<name>A0A6H5IDW0_9HYME</name>
<feature type="transmembrane region" description="Helical" evidence="20">
    <location>
        <begin position="101"/>
        <end position="117"/>
    </location>
</feature>
<evidence type="ECO:0000256" key="20">
    <source>
        <dbReference type="RuleBase" id="RU361146"/>
    </source>
</evidence>
<feature type="transmembrane region" description="Helical" evidence="20">
    <location>
        <begin position="770"/>
        <end position="791"/>
    </location>
</feature>
<keyword evidence="23" id="KW-1185">Reference proteome</keyword>
<dbReference type="GO" id="GO:0005388">
    <property type="term" value="F:P-type calcium transporter activity"/>
    <property type="evidence" value="ECO:0007669"/>
    <property type="project" value="UniProtKB-EC"/>
</dbReference>
<evidence type="ECO:0000256" key="15">
    <source>
        <dbReference type="ARBA" id="ARBA00023034"/>
    </source>
</evidence>
<feature type="transmembrane region" description="Helical" evidence="20">
    <location>
        <begin position="840"/>
        <end position="859"/>
    </location>
</feature>
<dbReference type="Gene3D" id="3.40.50.1000">
    <property type="entry name" value="HAD superfamily/HAD-like"/>
    <property type="match status" value="1"/>
</dbReference>
<comment type="catalytic activity">
    <reaction evidence="19">
        <text>Mn(2+)(in) + ATP + H2O = Mn(2+)(out) + ADP + phosphate + H(+)</text>
        <dbReference type="Rhea" id="RHEA:66820"/>
        <dbReference type="ChEBI" id="CHEBI:15377"/>
        <dbReference type="ChEBI" id="CHEBI:15378"/>
        <dbReference type="ChEBI" id="CHEBI:29035"/>
        <dbReference type="ChEBI" id="CHEBI:30616"/>
        <dbReference type="ChEBI" id="CHEBI:43474"/>
        <dbReference type="ChEBI" id="CHEBI:456216"/>
    </reaction>
    <physiologicalReaction direction="left-to-right" evidence="19">
        <dbReference type="Rhea" id="RHEA:66821"/>
    </physiologicalReaction>
</comment>
<dbReference type="FunFam" id="3.40.1110.10:FF:000006">
    <property type="entry name" value="Calcium-transporting ATPase"/>
    <property type="match status" value="1"/>
</dbReference>
<dbReference type="SFLD" id="SFLDG00002">
    <property type="entry name" value="C1.7:_P-type_atpase_like"/>
    <property type="match status" value="1"/>
</dbReference>
<evidence type="ECO:0000256" key="11">
    <source>
        <dbReference type="ARBA" id="ARBA00022842"/>
    </source>
</evidence>
<dbReference type="SUPFAM" id="SSF81653">
    <property type="entry name" value="Calcium ATPase, transduction domain A"/>
    <property type="match status" value="1"/>
</dbReference>
<dbReference type="Gene3D" id="3.40.1110.10">
    <property type="entry name" value="Calcium-transporting ATPase, cytoplasmic domain N"/>
    <property type="match status" value="1"/>
</dbReference>
<sequence>MWLTTSEASMMGSEEVAARLQVDSRMGLRWNEVNHRKQMFGHNELELQKDDSTWQKYLEQLILIIDNQEFSYKFFQFQNPLILLLIGSAVVSLFMKQFDDAISITVAIIIVVTVAFVQEYRSEKSLEALSKLVPPTCTCLRNGSLTTFLARDLVPGDVVYLNVGDKVPADMRLFEAVELAIDESSFTGETEPCKKITMPLLKSNGHDTKRNISFMGTLVRCGTGKGIVINIGAKSEFGEIFAMMQSEEAPKTPLQKSMDTLGKQLSFYSLCIIGIIIVSGWIQGKAVLEMFTIGVSLAVAAIPEGLPIVVTVTLALGVMRMAKRKAIVKKLPTVETLGCVNVICSDKTGTLTKNEMTVTVIVTSDNYVADVTGSGYNANGDIKIRNCESIDFAQAAIYNILEVGCVCNNAVIQNNKLLGQPTEGALLAAAMKNGMYGLAERYIRLQEYPFSSEQKMMVVKCVSKNFDNPTEIFFVKGALEKVLTQCTKYSFNGKDYLLSRKKEEEFFLDAYNIGQRGLRVIALARGYSLQDLVYLGVVGICDPPKHHIQETISNLISSGVRFKMITGDSMETSAAIGSMIGLDVKQQHLMSGEEIENYTQYDLDEKINNTHVFYRVSPKHKVLIVKSLQKKGNIVGMIGDGINDGIALKKADIGIAMGLSGTDFCKEVADMILIDDDFQTIISAIEEGKSIFYNIRNFVRFQLSTSIAALSLIALTTSVGVPNPLNAMQILWINIIMDGLPAQSLGVEPVDKDVLNQKPRNIQEPMITKYVIMNVLLSAVTILLGTLYVYYQEMNSHEMTSRNTTMTFTCFVFFDMFNALSCRSQTKSIFSIGFFTNRTFLVAVALSLLGQILVIYFPPLQKIFQTEALSAKDLVFLTALTSSVFIVSEIKKFIENVYLKRKNVQKDLQFLINHRRLLIDEAVEIQLHGFCDASKAGRLLRGHTLLASPPELDIFFRTRCLVPSCECGSRFCRRWQVPQLLCRLHLVSVVLASGATL</sequence>
<dbReference type="InterPro" id="IPR044492">
    <property type="entry name" value="P_typ_ATPase_HD_dom"/>
</dbReference>
<evidence type="ECO:0000256" key="17">
    <source>
        <dbReference type="ARBA" id="ARBA00023136"/>
    </source>
</evidence>
<evidence type="ECO:0000256" key="16">
    <source>
        <dbReference type="ARBA" id="ARBA00023065"/>
    </source>
</evidence>
<comment type="function">
    <text evidence="20">Catalyzes the hydrolysis of ATP coupled with the transport of calcium.</text>
</comment>
<dbReference type="InterPro" id="IPR004014">
    <property type="entry name" value="ATPase_P-typ_cation-transptr_N"/>
</dbReference>
<feature type="transmembrane region" description="Helical" evidence="20">
    <location>
        <begin position="803"/>
        <end position="820"/>
    </location>
</feature>
<dbReference type="InterPro" id="IPR059000">
    <property type="entry name" value="ATPase_P-type_domA"/>
</dbReference>
<keyword evidence="11" id="KW-0460">Magnesium</keyword>
<dbReference type="InterPro" id="IPR023299">
    <property type="entry name" value="ATPase_P-typ_cyto_dom_N"/>
</dbReference>
<keyword evidence="9 20" id="KW-0106">Calcium</keyword>
<dbReference type="Gene3D" id="1.20.1110.10">
    <property type="entry name" value="Calcium-transporting ATPase, transmembrane domain"/>
    <property type="match status" value="1"/>
</dbReference>
<dbReference type="GO" id="GO:0005524">
    <property type="term" value="F:ATP binding"/>
    <property type="evidence" value="ECO:0007669"/>
    <property type="project" value="UniProtKB-KW"/>
</dbReference>
<dbReference type="PROSITE" id="PS01229">
    <property type="entry name" value="COF_2"/>
    <property type="match status" value="1"/>
</dbReference>
<dbReference type="Pfam" id="PF13246">
    <property type="entry name" value="Cation_ATPase"/>
    <property type="match status" value="1"/>
</dbReference>
<dbReference type="InterPro" id="IPR008250">
    <property type="entry name" value="ATPase_P-typ_transduc_dom_A_sf"/>
</dbReference>
<keyword evidence="10 20" id="KW-0067">ATP-binding</keyword>
<evidence type="ECO:0000256" key="19">
    <source>
        <dbReference type="ARBA" id="ARBA00047330"/>
    </source>
</evidence>
<comment type="subcellular location">
    <subcellularLocation>
        <location evidence="1">Golgi apparatus</location>
        <location evidence="1">trans-Golgi network membrane</location>
        <topology evidence="1">Multi-pass membrane protein</topology>
    </subcellularLocation>
    <subcellularLocation>
        <location evidence="20">Membrane</location>
        <topology evidence="20">Multi-pass membrane protein</topology>
    </subcellularLocation>
    <subcellularLocation>
        <location evidence="2">Sarcoplasmic reticulum membrane</location>
        <topology evidence="2">Multi-pass membrane protein</topology>
    </subcellularLocation>
</comment>
<evidence type="ECO:0000256" key="5">
    <source>
        <dbReference type="ARBA" id="ARBA00022568"/>
    </source>
</evidence>
<feature type="transmembrane region" description="Helical" evidence="20">
    <location>
        <begin position="265"/>
        <end position="284"/>
    </location>
</feature>
<evidence type="ECO:0000256" key="14">
    <source>
        <dbReference type="ARBA" id="ARBA00022989"/>
    </source>
</evidence>
<keyword evidence="6 20" id="KW-0812">Transmembrane</keyword>
<proteinExistence type="inferred from homology"/>
<evidence type="ECO:0000256" key="13">
    <source>
        <dbReference type="ARBA" id="ARBA00022967"/>
    </source>
</evidence>
<evidence type="ECO:0000256" key="7">
    <source>
        <dbReference type="ARBA" id="ARBA00022723"/>
    </source>
</evidence>
<keyword evidence="4 20" id="KW-0813">Transport</keyword>
<dbReference type="Pfam" id="PF00689">
    <property type="entry name" value="Cation_ATPase_C"/>
    <property type="match status" value="1"/>
</dbReference>
<dbReference type="SMART" id="SM00831">
    <property type="entry name" value="Cation_ATPase_N"/>
    <property type="match status" value="1"/>
</dbReference>
<dbReference type="GO" id="GO:0033017">
    <property type="term" value="C:sarcoplasmic reticulum membrane"/>
    <property type="evidence" value="ECO:0007669"/>
    <property type="project" value="UniProtKB-SubCell"/>
</dbReference>
<feature type="transmembrane region" description="Helical" evidence="20">
    <location>
        <begin position="290"/>
        <end position="319"/>
    </location>
</feature>
<dbReference type="PRINTS" id="PR00119">
    <property type="entry name" value="CATATPASE"/>
</dbReference>
<dbReference type="GO" id="GO:0016887">
    <property type="term" value="F:ATP hydrolysis activity"/>
    <property type="evidence" value="ECO:0007669"/>
    <property type="project" value="InterPro"/>
</dbReference>
<gene>
    <name evidence="22" type="ORF">TBRA_LOCUS6952</name>
</gene>
<dbReference type="PRINTS" id="PR00120">
    <property type="entry name" value="HATPASE"/>
</dbReference>
<dbReference type="InterPro" id="IPR023214">
    <property type="entry name" value="HAD_sf"/>
</dbReference>
<feature type="transmembrane region" description="Helical" evidence="20">
    <location>
        <begin position="77"/>
        <end position="95"/>
    </location>
</feature>
<evidence type="ECO:0000256" key="1">
    <source>
        <dbReference type="ARBA" id="ARBA00004166"/>
    </source>
</evidence>
<evidence type="ECO:0000313" key="23">
    <source>
        <dbReference type="Proteomes" id="UP000479190"/>
    </source>
</evidence>
<dbReference type="Pfam" id="PF00690">
    <property type="entry name" value="Cation_ATPase_N"/>
    <property type="match status" value="1"/>
</dbReference>
<feature type="domain" description="Cation-transporting P-type ATPase N-terminal" evidence="21">
    <location>
        <begin position="6"/>
        <end position="97"/>
    </location>
</feature>
<dbReference type="SUPFAM" id="SSF56784">
    <property type="entry name" value="HAD-like"/>
    <property type="match status" value="1"/>
</dbReference>
<evidence type="ECO:0000313" key="22">
    <source>
        <dbReference type="EMBL" id="CAB0035054.1"/>
    </source>
</evidence>
<evidence type="ECO:0000256" key="2">
    <source>
        <dbReference type="ARBA" id="ARBA00004326"/>
    </source>
</evidence>
<keyword evidence="7" id="KW-0479">Metal-binding</keyword>
<keyword evidence="16 20" id="KW-0406">Ion transport</keyword>
<dbReference type="InterPro" id="IPR006068">
    <property type="entry name" value="ATPase_P-typ_cation-transptr_C"/>
</dbReference>
<evidence type="ECO:0000256" key="6">
    <source>
        <dbReference type="ARBA" id="ARBA00022692"/>
    </source>
</evidence>
<evidence type="ECO:0000256" key="12">
    <source>
        <dbReference type="ARBA" id="ARBA00022951"/>
    </source>
</evidence>
<accession>A0A6H5IDW0</accession>
<dbReference type="InterPro" id="IPR006413">
    <property type="entry name" value="P-type_ATPase_IIA_PMR1"/>
</dbReference>
<evidence type="ECO:0000259" key="21">
    <source>
        <dbReference type="SMART" id="SM00831"/>
    </source>
</evidence>
<dbReference type="InterPro" id="IPR018303">
    <property type="entry name" value="ATPase_P-typ_P_site"/>
</dbReference>
<dbReference type="SUPFAM" id="SSF81665">
    <property type="entry name" value="Calcium ATPase, transmembrane domain M"/>
    <property type="match status" value="1"/>
</dbReference>
<protein>
    <recommendedName>
        <fullName evidence="20">Calcium-transporting ATPase</fullName>
        <ecNumber evidence="20">7.2.2.10</ecNumber>
    </recommendedName>
</protein>
<keyword evidence="15" id="KW-0333">Golgi apparatus</keyword>
<dbReference type="InterPro" id="IPR023298">
    <property type="entry name" value="ATPase_P-typ_TM_dom_sf"/>
</dbReference>
<evidence type="ECO:0000256" key="3">
    <source>
        <dbReference type="ARBA" id="ARBA00005675"/>
    </source>
</evidence>
<evidence type="ECO:0000256" key="10">
    <source>
        <dbReference type="ARBA" id="ARBA00022840"/>
    </source>
</evidence>
<dbReference type="EMBL" id="CADCXV010000769">
    <property type="protein sequence ID" value="CAB0035054.1"/>
    <property type="molecule type" value="Genomic_DNA"/>
</dbReference>
<keyword evidence="14 20" id="KW-1133">Transmembrane helix</keyword>
<dbReference type="GO" id="GO:0046872">
    <property type="term" value="F:metal ion binding"/>
    <property type="evidence" value="ECO:0007669"/>
    <property type="project" value="UniProtKB-KW"/>
</dbReference>
<comment type="similarity">
    <text evidence="3">Belongs to the cation transport ATPase (P-type) (TC 3.A.3) family. Type IIA subfamily.</text>
</comment>
<dbReference type="SFLD" id="SFLDF00027">
    <property type="entry name" value="p-type_atpase"/>
    <property type="match status" value="1"/>
</dbReference>
<evidence type="ECO:0000256" key="4">
    <source>
        <dbReference type="ARBA" id="ARBA00022448"/>
    </source>
</evidence>
<evidence type="ECO:0000256" key="8">
    <source>
        <dbReference type="ARBA" id="ARBA00022741"/>
    </source>
</evidence>
<reference evidence="22 23" key="1">
    <citation type="submission" date="2020-02" db="EMBL/GenBank/DDBJ databases">
        <authorList>
            <person name="Ferguson B K."/>
        </authorList>
    </citation>
    <scope>NUCLEOTIDE SEQUENCE [LARGE SCALE GENOMIC DNA]</scope>
</reference>
<dbReference type="Gene3D" id="2.70.150.10">
    <property type="entry name" value="Calcium-transporting ATPase, cytoplasmic transduction domain A"/>
    <property type="match status" value="1"/>
</dbReference>
<dbReference type="EC" id="7.2.2.10" evidence="20"/>
<comment type="catalytic activity">
    <reaction evidence="18">
        <text>Ca(2+)(in) + ATP + H2O = Ca(2+)(out) + ADP + phosphate + H(+)</text>
        <dbReference type="Rhea" id="RHEA:18105"/>
        <dbReference type="ChEBI" id="CHEBI:15377"/>
        <dbReference type="ChEBI" id="CHEBI:15378"/>
        <dbReference type="ChEBI" id="CHEBI:29108"/>
        <dbReference type="ChEBI" id="CHEBI:30616"/>
        <dbReference type="ChEBI" id="CHEBI:43474"/>
        <dbReference type="ChEBI" id="CHEBI:456216"/>
        <dbReference type="EC" id="7.2.2.10"/>
    </reaction>
    <physiologicalReaction direction="left-to-right" evidence="18">
        <dbReference type="Rhea" id="RHEA:18106"/>
    </physiologicalReaction>
</comment>
<dbReference type="InterPro" id="IPR036412">
    <property type="entry name" value="HAD-like_sf"/>
</dbReference>
<dbReference type="InterPro" id="IPR001757">
    <property type="entry name" value="P_typ_ATPase"/>
</dbReference>
<dbReference type="PROSITE" id="PS00154">
    <property type="entry name" value="ATPASE_E1_E2"/>
    <property type="match status" value="1"/>
</dbReference>
<comment type="caution">
    <text evidence="20">Lacks conserved residue(s) required for the propagation of feature annotation.</text>
</comment>